<evidence type="ECO:0000256" key="4">
    <source>
        <dbReference type="ARBA" id="ARBA00023136"/>
    </source>
</evidence>
<comment type="caution">
    <text evidence="6">The sequence shown here is derived from an EMBL/GenBank/DDBJ whole genome shotgun (WGS) entry which is preliminary data.</text>
</comment>
<dbReference type="EMBL" id="PDCN02000002">
    <property type="protein sequence ID" value="PIB77213.1"/>
    <property type="molecule type" value="Genomic_DNA"/>
</dbReference>
<evidence type="ECO:0000256" key="5">
    <source>
        <dbReference type="SAM" id="Phobius"/>
    </source>
</evidence>
<dbReference type="Proteomes" id="UP000230551">
    <property type="component" value="Unassembled WGS sequence"/>
</dbReference>
<keyword evidence="3 5" id="KW-1133">Transmembrane helix</keyword>
<evidence type="ECO:0008006" key="8">
    <source>
        <dbReference type="Google" id="ProtNLM"/>
    </source>
</evidence>
<name>A0A2G5PGQ9_9MYCO</name>
<keyword evidence="2 5" id="KW-0812">Transmembrane</keyword>
<protein>
    <recommendedName>
        <fullName evidence="8">DoxX family protein</fullName>
    </recommendedName>
</protein>
<organism evidence="6 7">
    <name type="scientific">Mycolicibacterium brumae</name>
    <dbReference type="NCBI Taxonomy" id="85968"/>
    <lineage>
        <taxon>Bacteria</taxon>
        <taxon>Bacillati</taxon>
        <taxon>Actinomycetota</taxon>
        <taxon>Actinomycetes</taxon>
        <taxon>Mycobacteriales</taxon>
        <taxon>Mycobacteriaceae</taxon>
        <taxon>Mycolicibacterium</taxon>
    </lineage>
</organism>
<evidence type="ECO:0000313" key="6">
    <source>
        <dbReference type="EMBL" id="PIB77213.1"/>
    </source>
</evidence>
<evidence type="ECO:0000256" key="1">
    <source>
        <dbReference type="ARBA" id="ARBA00004141"/>
    </source>
</evidence>
<dbReference type="AlphaFoldDB" id="A0A2G5PGQ9"/>
<dbReference type="Pfam" id="PF13564">
    <property type="entry name" value="DoxX_2"/>
    <property type="match status" value="1"/>
</dbReference>
<gene>
    <name evidence="6" type="ORF">CQY22_002910</name>
</gene>
<keyword evidence="4 5" id="KW-0472">Membrane</keyword>
<evidence type="ECO:0000256" key="3">
    <source>
        <dbReference type="ARBA" id="ARBA00022989"/>
    </source>
</evidence>
<dbReference type="InterPro" id="IPR032808">
    <property type="entry name" value="DoxX"/>
</dbReference>
<dbReference type="STRING" id="85968.GCA_900073015_01370"/>
<keyword evidence="7" id="KW-1185">Reference proteome</keyword>
<dbReference type="RefSeq" id="WP_090587845.1">
    <property type="nucleotide sequence ID" value="NZ_CP104302.1"/>
</dbReference>
<sequence>MFETPDPAWPVMALAAVLAVDALLSVKPVEFIRECLVCVNFPVEWGWALVWIKLVAVAGLLVGLNAPGVGVAATAGVIAYFLAAAAAHIRARALGVTFWVNCLGMLAFAVGVLLISFVL</sequence>
<feature type="transmembrane region" description="Helical" evidence="5">
    <location>
        <begin position="45"/>
        <end position="64"/>
    </location>
</feature>
<reference evidence="6 7" key="1">
    <citation type="journal article" date="2017" name="Infect. Genet. Evol.">
        <title>The new phylogeny of the genus Mycobacterium: The old and the news.</title>
        <authorList>
            <person name="Tortoli E."/>
            <person name="Fedrizzi T."/>
            <person name="Meehan C.J."/>
            <person name="Trovato A."/>
            <person name="Grottola A."/>
            <person name="Giacobazzi E."/>
            <person name="Serpini G.F."/>
            <person name="Tagliazucchi S."/>
            <person name="Fabio A."/>
            <person name="Bettua C."/>
            <person name="Bertorelli R."/>
            <person name="Frascaro F."/>
            <person name="De Sanctis V."/>
            <person name="Pecorari M."/>
            <person name="Jousson O."/>
            <person name="Segata N."/>
            <person name="Cirillo D.M."/>
        </authorList>
    </citation>
    <scope>NUCLEOTIDE SEQUENCE [LARGE SCALE GENOMIC DNA]</scope>
    <source>
        <strain evidence="6 7">CIP1034565</strain>
    </source>
</reference>
<proteinExistence type="predicted"/>
<dbReference type="GO" id="GO:0016020">
    <property type="term" value="C:membrane"/>
    <property type="evidence" value="ECO:0007669"/>
    <property type="project" value="UniProtKB-SubCell"/>
</dbReference>
<evidence type="ECO:0000313" key="7">
    <source>
        <dbReference type="Proteomes" id="UP000230551"/>
    </source>
</evidence>
<evidence type="ECO:0000256" key="2">
    <source>
        <dbReference type="ARBA" id="ARBA00022692"/>
    </source>
</evidence>
<feature type="transmembrane region" description="Helical" evidence="5">
    <location>
        <begin position="70"/>
        <end position="89"/>
    </location>
</feature>
<feature type="transmembrane region" description="Helical" evidence="5">
    <location>
        <begin position="96"/>
        <end position="118"/>
    </location>
</feature>
<accession>A0A2G5PGQ9</accession>
<comment type="subcellular location">
    <subcellularLocation>
        <location evidence="1">Membrane</location>
        <topology evidence="1">Multi-pass membrane protein</topology>
    </subcellularLocation>
</comment>
<feature type="transmembrane region" description="Helical" evidence="5">
    <location>
        <begin position="6"/>
        <end position="24"/>
    </location>
</feature>